<dbReference type="EMBL" id="QWGR01000001">
    <property type="protein sequence ID" value="RIJ50832.1"/>
    <property type="molecule type" value="Genomic_DNA"/>
</dbReference>
<dbReference type="PROSITE" id="PS50977">
    <property type="entry name" value="HTH_TETR_2"/>
    <property type="match status" value="1"/>
</dbReference>
<keyword evidence="9" id="KW-1185">Reference proteome</keyword>
<organism evidence="8 9">
    <name type="scientific">Maribellus luteus</name>
    <dbReference type="NCBI Taxonomy" id="2305463"/>
    <lineage>
        <taxon>Bacteria</taxon>
        <taxon>Pseudomonadati</taxon>
        <taxon>Bacteroidota</taxon>
        <taxon>Bacteroidia</taxon>
        <taxon>Marinilabiliales</taxon>
        <taxon>Prolixibacteraceae</taxon>
        <taxon>Maribellus</taxon>
    </lineage>
</organism>
<reference evidence="8 9" key="1">
    <citation type="submission" date="2018-08" db="EMBL/GenBank/DDBJ databases">
        <title>Pallidiluteibacterium maritimus gen. nov., sp. nov., isolated from coastal sediment.</title>
        <authorList>
            <person name="Zhou L.Y."/>
        </authorList>
    </citation>
    <scope>NUCLEOTIDE SEQUENCE [LARGE SCALE GENOMIC DNA]</scope>
    <source>
        <strain evidence="8 9">XSD2</strain>
    </source>
</reference>
<protein>
    <recommendedName>
        <fullName evidence="3">Biofilm operon icaADBC HTH-type negative transcriptional regulator IcaR</fullName>
    </recommendedName>
    <alternativeName>
        <fullName evidence="5">Intercellular adhesion protein R</fullName>
    </alternativeName>
</protein>
<dbReference type="InterPro" id="IPR001647">
    <property type="entry name" value="HTH_TetR"/>
</dbReference>
<evidence type="ECO:0000313" key="8">
    <source>
        <dbReference type="EMBL" id="RIJ50832.1"/>
    </source>
</evidence>
<dbReference type="OrthoDB" id="7618612at2"/>
<gene>
    <name evidence="8" type="ORF">D1614_02615</name>
</gene>
<comment type="function">
    <text evidence="1">Represses transcription of the icaADBC operon necessary for biofilm production.</text>
</comment>
<evidence type="ECO:0000259" key="7">
    <source>
        <dbReference type="PROSITE" id="PS50977"/>
    </source>
</evidence>
<dbReference type="InterPro" id="IPR009057">
    <property type="entry name" value="Homeodomain-like_sf"/>
</dbReference>
<evidence type="ECO:0000256" key="6">
    <source>
        <dbReference type="PROSITE-ProRule" id="PRU00335"/>
    </source>
</evidence>
<feature type="DNA-binding region" description="H-T-H motif" evidence="6">
    <location>
        <begin position="31"/>
        <end position="50"/>
    </location>
</feature>
<dbReference type="SUPFAM" id="SSF46689">
    <property type="entry name" value="Homeodomain-like"/>
    <property type="match status" value="1"/>
</dbReference>
<evidence type="ECO:0000256" key="4">
    <source>
        <dbReference type="ARBA" id="ARBA00023125"/>
    </source>
</evidence>
<dbReference type="RefSeq" id="WP_119436301.1">
    <property type="nucleotide sequence ID" value="NZ_QWGR01000001.1"/>
</dbReference>
<evidence type="ECO:0000256" key="2">
    <source>
        <dbReference type="ARBA" id="ARBA00011738"/>
    </source>
</evidence>
<dbReference type="InterPro" id="IPR036271">
    <property type="entry name" value="Tet_transcr_reg_TetR-rel_C_sf"/>
</dbReference>
<evidence type="ECO:0000256" key="1">
    <source>
        <dbReference type="ARBA" id="ARBA00002291"/>
    </source>
</evidence>
<comment type="caution">
    <text evidence="8">The sequence shown here is derived from an EMBL/GenBank/DDBJ whole genome shotgun (WGS) entry which is preliminary data.</text>
</comment>
<dbReference type="InterPro" id="IPR041646">
    <property type="entry name" value="IcaR_C"/>
</dbReference>
<keyword evidence="4 6" id="KW-0238">DNA-binding</keyword>
<sequence length="197" mass="23258">MGRKSLKDTRQKEIVKAFYAVAKKEGLEKSSIAKVADYMTINPSLVIHYFKSKQDLEVALIDYILERYLNIYKSNGKIDSQEKLLELIDKLFSRKWNRLFDDGVFYSCYAMVYRNKQFKEKFKELHDSLRTSLKESLFEAQKNNLIQEEDVEKLTQVIFALLEGAYYYLGLVGNKEEYALKVEYYKQQVQTLLHINS</sequence>
<proteinExistence type="predicted"/>
<evidence type="ECO:0000256" key="3">
    <source>
        <dbReference type="ARBA" id="ARBA00014341"/>
    </source>
</evidence>
<dbReference type="AlphaFoldDB" id="A0A399T7J7"/>
<dbReference type="Proteomes" id="UP000265926">
    <property type="component" value="Unassembled WGS sequence"/>
</dbReference>
<dbReference type="SUPFAM" id="SSF48498">
    <property type="entry name" value="Tetracyclin repressor-like, C-terminal domain"/>
    <property type="match status" value="1"/>
</dbReference>
<dbReference type="Gene3D" id="1.10.357.10">
    <property type="entry name" value="Tetracycline Repressor, domain 2"/>
    <property type="match status" value="1"/>
</dbReference>
<name>A0A399T7J7_9BACT</name>
<dbReference type="GO" id="GO:0003677">
    <property type="term" value="F:DNA binding"/>
    <property type="evidence" value="ECO:0007669"/>
    <property type="project" value="UniProtKB-UniRule"/>
</dbReference>
<feature type="domain" description="HTH tetR-type" evidence="7">
    <location>
        <begin position="8"/>
        <end position="68"/>
    </location>
</feature>
<accession>A0A399T7J7</accession>
<evidence type="ECO:0000256" key="5">
    <source>
        <dbReference type="ARBA" id="ARBA00030200"/>
    </source>
</evidence>
<evidence type="ECO:0000313" key="9">
    <source>
        <dbReference type="Proteomes" id="UP000265926"/>
    </source>
</evidence>
<comment type="subunit">
    <text evidence="2">Homodimer.</text>
</comment>
<dbReference type="Pfam" id="PF18665">
    <property type="entry name" value="TetR_C_37"/>
    <property type="match status" value="1"/>
</dbReference>